<dbReference type="InterPro" id="IPR016092">
    <property type="entry name" value="ATAP"/>
</dbReference>
<keyword evidence="4" id="KW-1185">Reference proteome</keyword>
<dbReference type="GO" id="GO:0005506">
    <property type="term" value="F:iron ion binding"/>
    <property type="evidence" value="ECO:0007669"/>
    <property type="project" value="TreeGrafter"/>
</dbReference>
<dbReference type="GO" id="GO:0051539">
    <property type="term" value="F:4 iron, 4 sulfur cluster binding"/>
    <property type="evidence" value="ECO:0007669"/>
    <property type="project" value="TreeGrafter"/>
</dbReference>
<evidence type="ECO:0000313" key="4">
    <source>
        <dbReference type="Proteomes" id="UP000788993"/>
    </source>
</evidence>
<reference evidence="3" key="2">
    <citation type="submission" date="2021-01" db="EMBL/GenBank/DDBJ databases">
        <authorList>
            <person name="Schikora-Tamarit M.A."/>
        </authorList>
    </citation>
    <scope>NUCLEOTIDE SEQUENCE</scope>
    <source>
        <strain evidence="3">NCAIM Y.01608</strain>
    </source>
</reference>
<dbReference type="PANTHER" id="PTHR43011">
    <property type="entry name" value="IRON-SULFUR CLUSTER ASSEMBLY 2 HOMOLOG, MITOCHONDRIAL"/>
    <property type="match status" value="1"/>
</dbReference>
<evidence type="ECO:0000256" key="1">
    <source>
        <dbReference type="ARBA" id="ARBA00006718"/>
    </source>
</evidence>
<dbReference type="Gene3D" id="2.60.300.12">
    <property type="entry name" value="HesB-like domain"/>
    <property type="match status" value="1"/>
</dbReference>
<accession>A0A9P8PAG5</accession>
<dbReference type="Pfam" id="PF01521">
    <property type="entry name" value="Fe-S_biosyn"/>
    <property type="match status" value="1"/>
</dbReference>
<dbReference type="InterPro" id="IPR035903">
    <property type="entry name" value="HesB-like_dom_sf"/>
</dbReference>
<comment type="similarity">
    <text evidence="1">Belongs to the HesB/IscA family.</text>
</comment>
<sequence>MFGRLIRSSLRTMPLVSRPTLAFRHYSSPLVDFTKTKVQNQQFSDHNNMPLFVAITRSAAEKLNEIANEEQNDKLALRVQVESGGCHGFQYHLKLSDMDDFHPEDDSVFVRDGARVLIDKTSLEILRDSKIDYVHELIGSQFKVVDSPSSSPTNDEPSSSIVEFSVFLRKSSLSSRGLIRDPMSFTRKSVATWYSFGSILAISKTVPGSISIKTIIWYGITLSSLNLIAPILRCLSSHSNSLIRSLSSRCWCTSAKSGFSLIDRPLL</sequence>
<dbReference type="NCBIfam" id="TIGR00049">
    <property type="entry name" value="iron-sulfur cluster assembly accessory protein"/>
    <property type="match status" value="1"/>
</dbReference>
<organism evidence="3 4">
    <name type="scientific">Ogataea polymorpha</name>
    <dbReference type="NCBI Taxonomy" id="460523"/>
    <lineage>
        <taxon>Eukaryota</taxon>
        <taxon>Fungi</taxon>
        <taxon>Dikarya</taxon>
        <taxon>Ascomycota</taxon>
        <taxon>Saccharomycotina</taxon>
        <taxon>Pichiomycetes</taxon>
        <taxon>Pichiales</taxon>
        <taxon>Pichiaceae</taxon>
        <taxon>Ogataea</taxon>
    </lineage>
</organism>
<dbReference type="PANTHER" id="PTHR43011:SF1">
    <property type="entry name" value="IRON-SULFUR CLUSTER ASSEMBLY 2 HOMOLOG, MITOCHONDRIAL"/>
    <property type="match status" value="1"/>
</dbReference>
<dbReference type="AlphaFoldDB" id="A0A9P8PAG5"/>
<dbReference type="GO" id="GO:0005739">
    <property type="term" value="C:mitochondrion"/>
    <property type="evidence" value="ECO:0007669"/>
    <property type="project" value="TreeGrafter"/>
</dbReference>
<feature type="domain" description="Core" evidence="2">
    <location>
        <begin position="53"/>
        <end position="143"/>
    </location>
</feature>
<reference evidence="3" key="1">
    <citation type="journal article" date="2021" name="Open Biol.">
        <title>Shared evolutionary footprints suggest mitochondrial oxidative damage underlies multiple complex I losses in fungi.</title>
        <authorList>
            <person name="Schikora-Tamarit M.A."/>
            <person name="Marcet-Houben M."/>
            <person name="Nosek J."/>
            <person name="Gabaldon T."/>
        </authorList>
    </citation>
    <scope>NUCLEOTIDE SEQUENCE</scope>
    <source>
        <strain evidence="3">NCAIM Y.01608</strain>
    </source>
</reference>
<comment type="caution">
    <text evidence="3">The sequence shown here is derived from an EMBL/GenBank/DDBJ whole genome shotgun (WGS) entry which is preliminary data.</text>
</comment>
<name>A0A9P8PAG5_9ASCO</name>
<dbReference type="GO" id="GO:0051537">
    <property type="term" value="F:2 iron, 2 sulfur cluster binding"/>
    <property type="evidence" value="ECO:0007669"/>
    <property type="project" value="TreeGrafter"/>
</dbReference>
<dbReference type="InterPro" id="IPR000361">
    <property type="entry name" value="ATAP_core_dom"/>
</dbReference>
<dbReference type="Proteomes" id="UP000788993">
    <property type="component" value="Unassembled WGS sequence"/>
</dbReference>
<evidence type="ECO:0000313" key="3">
    <source>
        <dbReference type="EMBL" id="KAH3667679.1"/>
    </source>
</evidence>
<protein>
    <recommendedName>
        <fullName evidence="2">Core domain-containing protein</fullName>
    </recommendedName>
</protein>
<proteinExistence type="inferred from homology"/>
<evidence type="ECO:0000259" key="2">
    <source>
        <dbReference type="Pfam" id="PF01521"/>
    </source>
</evidence>
<dbReference type="SUPFAM" id="SSF89360">
    <property type="entry name" value="HesB-like domain"/>
    <property type="match status" value="1"/>
</dbReference>
<dbReference type="EMBL" id="JAEUBD010001062">
    <property type="protein sequence ID" value="KAH3667679.1"/>
    <property type="molecule type" value="Genomic_DNA"/>
</dbReference>
<gene>
    <name evidence="3" type="ORF">OGATHE_003202</name>
</gene>
<dbReference type="GO" id="GO:0016226">
    <property type="term" value="P:iron-sulfur cluster assembly"/>
    <property type="evidence" value="ECO:0007669"/>
    <property type="project" value="InterPro"/>
</dbReference>